<dbReference type="Gene3D" id="3.30.565.10">
    <property type="entry name" value="Histidine kinase-like ATPase, C-terminal domain"/>
    <property type="match status" value="2"/>
</dbReference>
<name>A0A5C7VSZ3_9PROT</name>
<dbReference type="Gene3D" id="3.30.450.20">
    <property type="entry name" value="PAS domain"/>
    <property type="match status" value="4"/>
</dbReference>
<evidence type="ECO:0000256" key="7">
    <source>
        <dbReference type="ARBA" id="ARBA00022777"/>
    </source>
</evidence>
<gene>
    <name evidence="17" type="ORF">E6Q60_06450</name>
</gene>
<dbReference type="CDD" id="cd00156">
    <property type="entry name" value="REC"/>
    <property type="match status" value="1"/>
</dbReference>
<dbReference type="SMART" id="SM00388">
    <property type="entry name" value="HisKA"/>
    <property type="match status" value="2"/>
</dbReference>
<dbReference type="InterPro" id="IPR003661">
    <property type="entry name" value="HisK_dim/P_dom"/>
</dbReference>
<evidence type="ECO:0000256" key="1">
    <source>
        <dbReference type="ARBA" id="ARBA00000085"/>
    </source>
</evidence>
<evidence type="ECO:0000256" key="5">
    <source>
        <dbReference type="ARBA" id="ARBA00022679"/>
    </source>
</evidence>
<evidence type="ECO:0000313" key="18">
    <source>
        <dbReference type="Proteomes" id="UP000321055"/>
    </source>
</evidence>
<evidence type="ECO:0000259" key="14">
    <source>
        <dbReference type="PROSITE" id="PS50110"/>
    </source>
</evidence>
<evidence type="ECO:0000256" key="10">
    <source>
        <dbReference type="ARBA" id="ARBA00023136"/>
    </source>
</evidence>
<dbReference type="NCBIfam" id="TIGR00229">
    <property type="entry name" value="sensory_box"/>
    <property type="match status" value="2"/>
</dbReference>
<dbReference type="Gene3D" id="1.10.287.130">
    <property type="match status" value="2"/>
</dbReference>
<dbReference type="InterPro" id="IPR050351">
    <property type="entry name" value="BphY/WalK/GraS-like"/>
</dbReference>
<evidence type="ECO:0000256" key="8">
    <source>
        <dbReference type="ARBA" id="ARBA00022840"/>
    </source>
</evidence>
<reference evidence="17 18" key="1">
    <citation type="submission" date="2018-09" db="EMBL/GenBank/DDBJ databases">
        <title>Metagenome Assembled Genomes from an Advanced Water Purification Facility.</title>
        <authorList>
            <person name="Stamps B.W."/>
            <person name="Spear J.R."/>
        </authorList>
    </citation>
    <scope>NUCLEOTIDE SEQUENCE [LARGE SCALE GENOMIC DNA]</scope>
    <source>
        <strain evidence="17">Bin_54_1</strain>
    </source>
</reference>
<dbReference type="FunFam" id="3.30.565.10:FF:000037">
    <property type="entry name" value="Hybrid sensor histidine kinase/response regulator"/>
    <property type="match status" value="1"/>
</dbReference>
<dbReference type="PANTHER" id="PTHR42878:SF15">
    <property type="entry name" value="BACTERIOPHYTOCHROME"/>
    <property type="match status" value="1"/>
</dbReference>
<dbReference type="Pfam" id="PF00072">
    <property type="entry name" value="Response_reg"/>
    <property type="match status" value="1"/>
</dbReference>
<dbReference type="InterPro" id="IPR000014">
    <property type="entry name" value="PAS"/>
</dbReference>
<dbReference type="GO" id="GO:0005524">
    <property type="term" value="F:ATP binding"/>
    <property type="evidence" value="ECO:0007669"/>
    <property type="project" value="UniProtKB-KW"/>
</dbReference>
<dbReference type="InterPro" id="IPR001610">
    <property type="entry name" value="PAC"/>
</dbReference>
<dbReference type="SUPFAM" id="SSF52172">
    <property type="entry name" value="CheY-like"/>
    <property type="match status" value="1"/>
</dbReference>
<dbReference type="AlphaFoldDB" id="A0A5C7VSZ3"/>
<dbReference type="SMART" id="SM00086">
    <property type="entry name" value="PAC"/>
    <property type="match status" value="3"/>
</dbReference>
<comment type="subcellular location">
    <subcellularLocation>
        <location evidence="2">Cell inner membrane</location>
        <topology evidence="2">Multi-pass membrane protein</topology>
    </subcellularLocation>
</comment>
<dbReference type="Pfam" id="PF00512">
    <property type="entry name" value="HisKA"/>
    <property type="match status" value="2"/>
</dbReference>
<dbReference type="SUPFAM" id="SSF55874">
    <property type="entry name" value="ATPase domain of HSP90 chaperone/DNA topoisomerase II/histidine kinase"/>
    <property type="match status" value="2"/>
</dbReference>
<dbReference type="InterPro" id="IPR013656">
    <property type="entry name" value="PAS_4"/>
</dbReference>
<evidence type="ECO:0000259" key="13">
    <source>
        <dbReference type="PROSITE" id="PS50109"/>
    </source>
</evidence>
<dbReference type="Gene3D" id="2.10.70.100">
    <property type="match status" value="1"/>
</dbReference>
<evidence type="ECO:0000256" key="12">
    <source>
        <dbReference type="SAM" id="Coils"/>
    </source>
</evidence>
<feature type="domain" description="PAC" evidence="16">
    <location>
        <begin position="787"/>
        <end position="839"/>
    </location>
</feature>
<keyword evidence="12" id="KW-0175">Coiled coil</keyword>
<evidence type="ECO:0000256" key="4">
    <source>
        <dbReference type="ARBA" id="ARBA00022553"/>
    </source>
</evidence>
<dbReference type="Proteomes" id="UP000321055">
    <property type="component" value="Unassembled WGS sequence"/>
</dbReference>
<dbReference type="PANTHER" id="PTHR42878">
    <property type="entry name" value="TWO-COMPONENT HISTIDINE KINASE"/>
    <property type="match status" value="1"/>
</dbReference>
<dbReference type="GO" id="GO:0000155">
    <property type="term" value="F:phosphorelay sensor kinase activity"/>
    <property type="evidence" value="ECO:0007669"/>
    <property type="project" value="InterPro"/>
</dbReference>
<evidence type="ECO:0000256" key="6">
    <source>
        <dbReference type="ARBA" id="ARBA00022741"/>
    </source>
</evidence>
<sequence>MLMHEIPPYQQLFEASPHPYLILRADSGFTIVAVNDKYLEVTGTQRDAIVGQSIFDVFPDNPEDQASTSVRDLRASLNHAVSKKQTDVMNVQKYDIPLRDGSGAFELKYWSPVNTPVLDAEGRVAYIFHHAEDVTEYIAGHDNKAQSSKVKARAQRMEAEIVQRAAEVKQANRALKTAMEELEQMNQRLTELDHLKSQFFANISHELRTPLTLIIAPLENRMRWLTGSNASPEERHETELMLRNARILYRHVTDLLDAAKLEAGRMPVFWARFDLVKLVRVTASYFELLARERDIAFQIISPEVCTIESDSEKLQRILLNLLSNAFKFTQDKGCVSVRLAANEECAQIEVQDNGPGIPAEMRERVFERFIQVENSETRQRGGTGLGLAIVKDFADLLHGKLELEEAPGGGALFRITLPRTAPAGSVLRDAPVSLDEIIVHEVMDALQSRAQRTPPLPVTAAHLPLILVVEDNADMNRFIADMLQPRYRVASAFNGREGLEQALKLAPDLILSDVMMPVMDGEQMVWQIRQHAELDGVPIIMLTAKADDDLCVKLLKSGVQDYLNKPFAVDELLVRVDKLVLERQLVREQLRQSEARFQATFEQAAVGISIISLEGYWLRVNHKLCAILGYSQDELIALTFQDVTYPDDLEADINNVKRMLAGEITAYAMEKRYIRKDGRVIWINLHASLVRKPDNAPDYFIAVVEDIQSRKEIAANFKEARRIANLGHWTWNGVDKQTWSEELYLIYGRDTALPPADYQEMASFYTVDSWNKLAAAVQKCWRDGAAFECDAEVVRPDGAHRWTISRGEAVPDFDGRIIAMRGTVQDITERKLGEMALQESKERLKLFIEYAPAALAMFDREMRYLACSQRWRNDYRVNDRDLSELCHYDIFPEIGEEWKAIHRRCLAGEIIRADEDRFERADGSMQWLRWEVRPWYQADGGIGGIAMFTEDITYQKQVEEALQQLNADLEKRVAERTDELNVLNQSLESFVYSVSHDLKAPLRGVEGYSRLLQEDYGDRLDDEGRLFINNIRAGVRRMNELINDLLAYSRMERCQLESGTLDLTVLVHQALEECAADIAEHRIEIAADLPPLITRGDRDGLVVVLRNLLGNAIKFSKHSPHPRIEFGAGRDDHQVTLWIRDNGIGFDMKYNHRIFEIFERLHRLEDYPGTGIGLALVKKAMQRMGGQVWAQSAPGEGAAFYLQLPAVQENSK</sequence>
<dbReference type="InterPro" id="IPR000700">
    <property type="entry name" value="PAS-assoc_C"/>
</dbReference>
<proteinExistence type="predicted"/>
<dbReference type="InterPro" id="IPR011006">
    <property type="entry name" value="CheY-like_superfamily"/>
</dbReference>
<dbReference type="CDD" id="cd00082">
    <property type="entry name" value="HisKA"/>
    <property type="match status" value="2"/>
</dbReference>
<dbReference type="SMART" id="SM00387">
    <property type="entry name" value="HATPase_c"/>
    <property type="match status" value="2"/>
</dbReference>
<feature type="coiled-coil region" evidence="12">
    <location>
        <begin position="955"/>
        <end position="986"/>
    </location>
</feature>
<dbReference type="GO" id="GO:0005886">
    <property type="term" value="C:plasma membrane"/>
    <property type="evidence" value="ECO:0007669"/>
    <property type="project" value="UniProtKB-SubCell"/>
</dbReference>
<dbReference type="CDD" id="cd00130">
    <property type="entry name" value="PAS"/>
    <property type="match status" value="3"/>
</dbReference>
<dbReference type="PROSITE" id="PS50110">
    <property type="entry name" value="RESPONSE_REGULATORY"/>
    <property type="match status" value="1"/>
</dbReference>
<dbReference type="SUPFAM" id="SSF55785">
    <property type="entry name" value="PYP-like sensor domain (PAS domain)"/>
    <property type="match status" value="4"/>
</dbReference>
<dbReference type="InterPro" id="IPR001789">
    <property type="entry name" value="Sig_transdc_resp-reg_receiver"/>
</dbReference>
<dbReference type="FunFam" id="1.10.287.130:FF:000070">
    <property type="entry name" value="Histidine kinase sensor protein"/>
    <property type="match status" value="1"/>
</dbReference>
<feature type="domain" description="Histidine kinase" evidence="13">
    <location>
        <begin position="993"/>
        <end position="1208"/>
    </location>
</feature>
<feature type="domain" description="PAS" evidence="15">
    <location>
        <begin position="593"/>
        <end position="663"/>
    </location>
</feature>
<feature type="domain" description="PAS" evidence="15">
    <location>
        <begin position="5"/>
        <end position="80"/>
    </location>
</feature>
<dbReference type="SUPFAM" id="SSF47384">
    <property type="entry name" value="Homodimeric domain of signal transducing histidine kinase"/>
    <property type="match status" value="2"/>
</dbReference>
<comment type="catalytic activity">
    <reaction evidence="1">
        <text>ATP + protein L-histidine = ADP + protein N-phospho-L-histidine.</text>
        <dbReference type="EC" id="2.7.13.3"/>
    </reaction>
</comment>
<keyword evidence="8" id="KW-0067">ATP-binding</keyword>
<dbReference type="InterPro" id="IPR035965">
    <property type="entry name" value="PAS-like_dom_sf"/>
</dbReference>
<evidence type="ECO:0000256" key="2">
    <source>
        <dbReference type="ARBA" id="ARBA00004429"/>
    </source>
</evidence>
<feature type="domain" description="Histidine kinase" evidence="13">
    <location>
        <begin position="202"/>
        <end position="421"/>
    </location>
</feature>
<dbReference type="InterPro" id="IPR036097">
    <property type="entry name" value="HisK_dim/P_sf"/>
</dbReference>
<dbReference type="InterPro" id="IPR036890">
    <property type="entry name" value="HATPase_C_sf"/>
</dbReference>
<dbReference type="Pfam" id="PF08448">
    <property type="entry name" value="PAS_4"/>
    <property type="match status" value="2"/>
</dbReference>
<keyword evidence="10" id="KW-0472">Membrane</keyword>
<feature type="domain" description="PAC" evidence="16">
    <location>
        <begin position="912"/>
        <end position="964"/>
    </location>
</feature>
<dbReference type="SMART" id="SM00091">
    <property type="entry name" value="PAS"/>
    <property type="match status" value="3"/>
</dbReference>
<dbReference type="Pfam" id="PF02518">
    <property type="entry name" value="HATPase_c"/>
    <property type="match status" value="2"/>
</dbReference>
<keyword evidence="6" id="KW-0547">Nucleotide-binding</keyword>
<dbReference type="SMART" id="SM00448">
    <property type="entry name" value="REC"/>
    <property type="match status" value="1"/>
</dbReference>
<feature type="coiled-coil region" evidence="12">
    <location>
        <begin position="154"/>
        <end position="195"/>
    </location>
</feature>
<dbReference type="PROSITE" id="PS50109">
    <property type="entry name" value="HIS_KIN"/>
    <property type="match status" value="2"/>
</dbReference>
<dbReference type="InterPro" id="IPR004358">
    <property type="entry name" value="Sig_transdc_His_kin-like_C"/>
</dbReference>
<feature type="modified residue" description="4-aspartylphosphate" evidence="11">
    <location>
        <position position="513"/>
    </location>
</feature>
<evidence type="ECO:0000256" key="11">
    <source>
        <dbReference type="PROSITE-ProRule" id="PRU00169"/>
    </source>
</evidence>
<dbReference type="GO" id="GO:0007234">
    <property type="term" value="P:osmosensory signaling via phosphorelay pathway"/>
    <property type="evidence" value="ECO:0007669"/>
    <property type="project" value="TreeGrafter"/>
</dbReference>
<dbReference type="PROSITE" id="PS50112">
    <property type="entry name" value="PAS"/>
    <property type="match status" value="2"/>
</dbReference>
<dbReference type="EMBL" id="SSFX01000042">
    <property type="protein sequence ID" value="TXI28796.1"/>
    <property type="molecule type" value="Genomic_DNA"/>
</dbReference>
<evidence type="ECO:0000313" key="17">
    <source>
        <dbReference type="EMBL" id="TXI28796.1"/>
    </source>
</evidence>
<evidence type="ECO:0000259" key="16">
    <source>
        <dbReference type="PROSITE" id="PS50113"/>
    </source>
</evidence>
<keyword evidence="5" id="KW-0808">Transferase</keyword>
<organism evidence="17 18">
    <name type="scientific">Nitrosomonas oligotropha</name>
    <dbReference type="NCBI Taxonomy" id="42354"/>
    <lineage>
        <taxon>Bacteria</taxon>
        <taxon>Pseudomonadati</taxon>
        <taxon>Pseudomonadota</taxon>
        <taxon>Betaproteobacteria</taxon>
        <taxon>Nitrosomonadales</taxon>
        <taxon>Nitrosomonadaceae</taxon>
        <taxon>Nitrosomonas</taxon>
    </lineage>
</organism>
<feature type="domain" description="PAC" evidence="16">
    <location>
        <begin position="667"/>
        <end position="719"/>
    </location>
</feature>
<dbReference type="Gene3D" id="3.40.50.2300">
    <property type="match status" value="1"/>
</dbReference>
<dbReference type="EC" id="2.7.13.3" evidence="3"/>
<feature type="domain" description="Response regulatory" evidence="14">
    <location>
        <begin position="465"/>
        <end position="580"/>
    </location>
</feature>
<dbReference type="GO" id="GO:0030295">
    <property type="term" value="F:protein kinase activator activity"/>
    <property type="evidence" value="ECO:0007669"/>
    <property type="project" value="TreeGrafter"/>
</dbReference>
<keyword evidence="9" id="KW-0902">Two-component regulatory system</keyword>
<protein>
    <recommendedName>
        <fullName evidence="3">histidine kinase</fullName>
        <ecNumber evidence="3">2.7.13.3</ecNumber>
    </recommendedName>
</protein>
<keyword evidence="4 11" id="KW-0597">Phosphoprotein</keyword>
<dbReference type="FunFam" id="3.30.565.10:FF:000006">
    <property type="entry name" value="Sensor histidine kinase WalK"/>
    <property type="match status" value="1"/>
</dbReference>
<dbReference type="InterPro" id="IPR005467">
    <property type="entry name" value="His_kinase_dom"/>
</dbReference>
<comment type="caution">
    <text evidence="17">The sequence shown here is derived from an EMBL/GenBank/DDBJ whole genome shotgun (WGS) entry which is preliminary data.</text>
</comment>
<evidence type="ECO:0000256" key="9">
    <source>
        <dbReference type="ARBA" id="ARBA00023012"/>
    </source>
</evidence>
<accession>A0A5C7VSZ3</accession>
<dbReference type="GO" id="GO:0000156">
    <property type="term" value="F:phosphorelay response regulator activity"/>
    <property type="evidence" value="ECO:0007669"/>
    <property type="project" value="TreeGrafter"/>
</dbReference>
<dbReference type="PROSITE" id="PS50113">
    <property type="entry name" value="PAC"/>
    <property type="match status" value="3"/>
</dbReference>
<dbReference type="InterPro" id="IPR013655">
    <property type="entry name" value="PAS_fold_3"/>
</dbReference>
<dbReference type="InterPro" id="IPR003594">
    <property type="entry name" value="HATPase_dom"/>
</dbReference>
<keyword evidence="7" id="KW-0418">Kinase</keyword>
<dbReference type="PRINTS" id="PR00344">
    <property type="entry name" value="BCTRLSENSOR"/>
</dbReference>
<evidence type="ECO:0000259" key="15">
    <source>
        <dbReference type="PROSITE" id="PS50112"/>
    </source>
</evidence>
<evidence type="ECO:0000256" key="3">
    <source>
        <dbReference type="ARBA" id="ARBA00012438"/>
    </source>
</evidence>
<dbReference type="Pfam" id="PF08447">
    <property type="entry name" value="PAS_3"/>
    <property type="match status" value="2"/>
</dbReference>